<evidence type="ECO:0000313" key="1">
    <source>
        <dbReference type="EMBL" id="MDV7292033.1"/>
    </source>
</evidence>
<accession>A0AAE5AD24</accession>
<organism evidence="1 2">
    <name type="scientific">Mycolicibacterium fortuitum</name>
    <name type="common">Mycobacterium fortuitum</name>
    <dbReference type="NCBI Taxonomy" id="1766"/>
    <lineage>
        <taxon>Bacteria</taxon>
        <taxon>Bacillati</taxon>
        <taxon>Actinomycetota</taxon>
        <taxon>Actinomycetes</taxon>
        <taxon>Mycobacteriales</taxon>
        <taxon>Mycobacteriaceae</taxon>
        <taxon>Mycolicibacterium</taxon>
    </lineage>
</organism>
<gene>
    <name evidence="1" type="ORF">R4485_17845</name>
</gene>
<dbReference type="EMBL" id="JAWLVV010000015">
    <property type="protein sequence ID" value="MDV7292033.1"/>
    <property type="molecule type" value="Genomic_DNA"/>
</dbReference>
<dbReference type="AlphaFoldDB" id="A0AAE5AD24"/>
<proteinExistence type="predicted"/>
<evidence type="ECO:0000313" key="2">
    <source>
        <dbReference type="Proteomes" id="UP001186041"/>
    </source>
</evidence>
<dbReference type="Proteomes" id="UP001186041">
    <property type="component" value="Unassembled WGS sequence"/>
</dbReference>
<comment type="caution">
    <text evidence="1">The sequence shown here is derived from an EMBL/GenBank/DDBJ whole genome shotgun (WGS) entry which is preliminary data.</text>
</comment>
<dbReference type="RefSeq" id="WP_317722260.1">
    <property type="nucleotide sequence ID" value="NZ_JAWLVK010000015.1"/>
</dbReference>
<protein>
    <submittedName>
        <fullName evidence="1">Uncharacterized protein</fullName>
    </submittedName>
</protein>
<name>A0AAE5AD24_MYCFO</name>
<reference evidence="1" key="1">
    <citation type="submission" date="2023-10" db="EMBL/GenBank/DDBJ databases">
        <title>Mycolicibacterium fortuitum clinical isolates causing pulmonary infections in humans.</title>
        <authorList>
            <person name="Mejia-Ponce P.M."/>
            <person name="Zenteno-Cuevas R."/>
            <person name="Licona-Cassani C."/>
        </authorList>
    </citation>
    <scope>NUCLEOTIDE SEQUENCE</scope>
    <source>
        <strain evidence="1">M8</strain>
    </source>
</reference>
<sequence length="103" mass="11362">MTGPAGCEYGPTHWCVMGRHQNCNHRRGGPSARGIWMPECYVTIPPKRGHKGTDPIPEGIEHCLVPYGLAVIRPSHVYRCPCECHTAQEPIGAQLSLFEEVLA</sequence>